<sequence length="179" mass="19899">MCKSVRFISTSTHGRSPPFWLVVDCSFMNAPPQWSRQNVDRFFCCGGGDVANRAKGYGGGGGEEDRSRSHIVEWVWEHHRMEKITDVIDPRLNKEFDEDQARCILILGLACCHPNPSERPSIRTALQVLTGEVDAPVVPTEKPAFMWPPTTAPIAVIREEMDNAISGGQLSTTMELSGR</sequence>
<keyword evidence="6" id="KW-1185">Reference proteome</keyword>
<evidence type="ECO:0000313" key="5">
    <source>
        <dbReference type="EMBL" id="OMO63680.1"/>
    </source>
</evidence>
<dbReference type="InterPro" id="IPR052059">
    <property type="entry name" value="CR_Ser/Thr_kinase"/>
</dbReference>
<dbReference type="InterPro" id="IPR011009">
    <property type="entry name" value="Kinase-like_dom_sf"/>
</dbReference>
<dbReference type="SUPFAM" id="SSF56112">
    <property type="entry name" value="Protein kinase-like (PK-like)"/>
    <property type="match status" value="1"/>
</dbReference>
<evidence type="ECO:0000313" key="6">
    <source>
        <dbReference type="Proteomes" id="UP000188268"/>
    </source>
</evidence>
<evidence type="ECO:0000256" key="4">
    <source>
        <dbReference type="ARBA" id="ARBA00022840"/>
    </source>
</evidence>
<dbReference type="PANTHER" id="PTHR47973">
    <property type="entry name" value="CYSTEINE-RICH RECEPTOR-LIKE PROTEIN KINASE 3"/>
    <property type="match status" value="1"/>
</dbReference>
<keyword evidence="3" id="KW-0418">Kinase</keyword>
<evidence type="ECO:0000256" key="3">
    <source>
        <dbReference type="ARBA" id="ARBA00022777"/>
    </source>
</evidence>
<name>A0A1R3H0A3_COCAP</name>
<dbReference type="Proteomes" id="UP000188268">
    <property type="component" value="Unassembled WGS sequence"/>
</dbReference>
<organism evidence="5 6">
    <name type="scientific">Corchorus capsularis</name>
    <name type="common">Jute</name>
    <dbReference type="NCBI Taxonomy" id="210143"/>
    <lineage>
        <taxon>Eukaryota</taxon>
        <taxon>Viridiplantae</taxon>
        <taxon>Streptophyta</taxon>
        <taxon>Embryophyta</taxon>
        <taxon>Tracheophyta</taxon>
        <taxon>Spermatophyta</taxon>
        <taxon>Magnoliopsida</taxon>
        <taxon>eudicotyledons</taxon>
        <taxon>Gunneridae</taxon>
        <taxon>Pentapetalae</taxon>
        <taxon>rosids</taxon>
        <taxon>malvids</taxon>
        <taxon>Malvales</taxon>
        <taxon>Malvaceae</taxon>
        <taxon>Grewioideae</taxon>
        <taxon>Apeibeae</taxon>
        <taxon>Corchorus</taxon>
    </lineage>
</organism>
<dbReference type="GO" id="GO:0005524">
    <property type="term" value="F:ATP binding"/>
    <property type="evidence" value="ECO:0007669"/>
    <property type="project" value="UniProtKB-KW"/>
</dbReference>
<gene>
    <name evidence="5" type="ORF">CCACVL1_22356</name>
</gene>
<reference evidence="5 6" key="1">
    <citation type="submission" date="2013-09" db="EMBL/GenBank/DDBJ databases">
        <title>Corchorus capsularis genome sequencing.</title>
        <authorList>
            <person name="Alam M."/>
            <person name="Haque M.S."/>
            <person name="Islam M.S."/>
            <person name="Emdad E.M."/>
            <person name="Islam M.M."/>
            <person name="Ahmed B."/>
            <person name="Halim A."/>
            <person name="Hossen Q.M.M."/>
            <person name="Hossain M.Z."/>
            <person name="Ahmed R."/>
            <person name="Khan M.M."/>
            <person name="Islam R."/>
            <person name="Rashid M.M."/>
            <person name="Khan S.A."/>
            <person name="Rahman M.S."/>
            <person name="Alam M."/>
        </authorList>
    </citation>
    <scope>NUCLEOTIDE SEQUENCE [LARGE SCALE GENOMIC DNA]</scope>
    <source>
        <strain evidence="6">cv. CVL-1</strain>
        <tissue evidence="5">Whole seedling</tissue>
    </source>
</reference>
<keyword evidence="4" id="KW-0067">ATP-binding</keyword>
<evidence type="ECO:0000256" key="2">
    <source>
        <dbReference type="ARBA" id="ARBA00022741"/>
    </source>
</evidence>
<keyword evidence="2" id="KW-0547">Nucleotide-binding</keyword>
<proteinExistence type="predicted"/>
<dbReference type="OrthoDB" id="999804at2759"/>
<dbReference type="STRING" id="210143.A0A1R3H0A3"/>
<dbReference type="GO" id="GO:0016301">
    <property type="term" value="F:kinase activity"/>
    <property type="evidence" value="ECO:0007669"/>
    <property type="project" value="UniProtKB-KW"/>
</dbReference>
<dbReference type="Gene3D" id="1.10.510.10">
    <property type="entry name" value="Transferase(Phosphotransferase) domain 1"/>
    <property type="match status" value="1"/>
</dbReference>
<dbReference type="EMBL" id="AWWV01012900">
    <property type="protein sequence ID" value="OMO63680.1"/>
    <property type="molecule type" value="Genomic_DNA"/>
</dbReference>
<protein>
    <submittedName>
        <fullName evidence="5">Uncharacterized protein</fullName>
    </submittedName>
</protein>
<comment type="caution">
    <text evidence="5">The sequence shown here is derived from an EMBL/GenBank/DDBJ whole genome shotgun (WGS) entry which is preliminary data.</text>
</comment>
<dbReference type="Gramene" id="OMO63680">
    <property type="protein sequence ID" value="OMO63680"/>
    <property type="gene ID" value="CCACVL1_22356"/>
</dbReference>
<keyword evidence="1" id="KW-0808">Transferase</keyword>
<accession>A0A1R3H0A3</accession>
<dbReference type="AlphaFoldDB" id="A0A1R3H0A3"/>
<evidence type="ECO:0000256" key="1">
    <source>
        <dbReference type="ARBA" id="ARBA00022679"/>
    </source>
</evidence>